<keyword evidence="2" id="KW-1185">Reference proteome</keyword>
<proteinExistence type="predicted"/>
<reference evidence="2" key="1">
    <citation type="journal article" date="2019" name="Int. J. Syst. Evol. Microbiol.">
        <title>The Global Catalogue of Microorganisms (GCM) 10K type strain sequencing project: providing services to taxonomists for standard genome sequencing and annotation.</title>
        <authorList>
            <consortium name="The Broad Institute Genomics Platform"/>
            <consortium name="The Broad Institute Genome Sequencing Center for Infectious Disease"/>
            <person name="Wu L."/>
            <person name="Ma J."/>
        </authorList>
    </citation>
    <scope>NUCLEOTIDE SEQUENCE [LARGE SCALE GENOMIC DNA]</scope>
    <source>
        <strain evidence="2">JCM 17933</strain>
    </source>
</reference>
<dbReference type="EMBL" id="BAABHF010000022">
    <property type="protein sequence ID" value="GAA4497274.1"/>
    <property type="molecule type" value="Genomic_DNA"/>
</dbReference>
<organism evidence="1 2">
    <name type="scientific">Actinoallomurus oryzae</name>
    <dbReference type="NCBI Taxonomy" id="502180"/>
    <lineage>
        <taxon>Bacteria</taxon>
        <taxon>Bacillati</taxon>
        <taxon>Actinomycetota</taxon>
        <taxon>Actinomycetes</taxon>
        <taxon>Streptosporangiales</taxon>
        <taxon>Thermomonosporaceae</taxon>
        <taxon>Actinoallomurus</taxon>
    </lineage>
</organism>
<evidence type="ECO:0000313" key="1">
    <source>
        <dbReference type="EMBL" id="GAA4497274.1"/>
    </source>
</evidence>
<sequence length="127" mass="14100">MYPGGKVDIDVMSMRVSEGGKLMVLTLRFTPHLPAGSEDRPRIYDLIGQTPLKSFEPALVDTVNLKRYSVVKDDQENELKSDDISTVIANNHSGLATYTFAAPPANVTEMNVHVDPWQPFSTIPVQR</sequence>
<comment type="caution">
    <text evidence="1">The sequence shown here is derived from an EMBL/GenBank/DDBJ whole genome shotgun (WGS) entry which is preliminary data.</text>
</comment>
<gene>
    <name evidence="1" type="ORF">GCM10023191_040490</name>
</gene>
<name>A0ABP8Q6Q5_9ACTN</name>
<evidence type="ECO:0000313" key="2">
    <source>
        <dbReference type="Proteomes" id="UP001500503"/>
    </source>
</evidence>
<dbReference type="Proteomes" id="UP001500503">
    <property type="component" value="Unassembled WGS sequence"/>
</dbReference>
<protein>
    <submittedName>
        <fullName evidence="1">Uncharacterized protein</fullName>
    </submittedName>
</protein>
<accession>A0ABP8Q6Q5</accession>